<accession>A0ABV5UX09</accession>
<reference evidence="1 2" key="1">
    <citation type="submission" date="2024-09" db="EMBL/GenBank/DDBJ databases">
        <authorList>
            <person name="Sun Q."/>
            <person name="Mori K."/>
        </authorList>
    </citation>
    <scope>NUCLEOTIDE SEQUENCE [LARGE SCALE GENOMIC DNA]</scope>
    <source>
        <strain evidence="1 2">JCM 13519</strain>
    </source>
</reference>
<protein>
    <recommendedName>
        <fullName evidence="3">ABM domain-containing protein</fullName>
    </recommendedName>
</protein>
<sequence length="98" mass="10551">MAVAVSMEFNGATLAQYDEVIKKMGLTPGGPGPAGSISHWVSATENGMLVTDIWKSRELYEAFAKDQIGPFTVEAGFPDAPKVTYYDVHSYFTQGADA</sequence>
<proteinExistence type="predicted"/>
<keyword evidence="2" id="KW-1185">Reference proteome</keyword>
<evidence type="ECO:0008006" key="3">
    <source>
        <dbReference type="Google" id="ProtNLM"/>
    </source>
</evidence>
<dbReference type="Proteomes" id="UP001589536">
    <property type="component" value="Unassembled WGS sequence"/>
</dbReference>
<organism evidence="1 2">
    <name type="scientific">Arthrobacter methylotrophus</name>
    <dbReference type="NCBI Taxonomy" id="121291"/>
    <lineage>
        <taxon>Bacteria</taxon>
        <taxon>Bacillati</taxon>
        <taxon>Actinomycetota</taxon>
        <taxon>Actinomycetes</taxon>
        <taxon>Micrococcales</taxon>
        <taxon>Micrococcaceae</taxon>
        <taxon>Arthrobacter</taxon>
    </lineage>
</organism>
<gene>
    <name evidence="1" type="ORF">ACFFPI_21855</name>
</gene>
<dbReference type="RefSeq" id="WP_345037267.1">
    <property type="nucleotide sequence ID" value="NZ_BAABED010000001.1"/>
</dbReference>
<name>A0ABV5UX09_9MICC</name>
<evidence type="ECO:0000313" key="1">
    <source>
        <dbReference type="EMBL" id="MFB9716743.1"/>
    </source>
</evidence>
<evidence type="ECO:0000313" key="2">
    <source>
        <dbReference type="Proteomes" id="UP001589536"/>
    </source>
</evidence>
<comment type="caution">
    <text evidence="1">The sequence shown here is derived from an EMBL/GenBank/DDBJ whole genome shotgun (WGS) entry which is preliminary data.</text>
</comment>
<dbReference type="EMBL" id="JBHMBH010000062">
    <property type="protein sequence ID" value="MFB9716743.1"/>
    <property type="molecule type" value="Genomic_DNA"/>
</dbReference>